<evidence type="ECO:0008006" key="3">
    <source>
        <dbReference type="Google" id="ProtNLM"/>
    </source>
</evidence>
<proteinExistence type="predicted"/>
<reference evidence="1 2" key="1">
    <citation type="submission" date="2018-07" db="EMBL/GenBank/DDBJ databases">
        <title>Chitinophaga K2CV101002-2 sp. nov., isolated from a monsoon evergreen broad-leaved forest soil.</title>
        <authorList>
            <person name="Lv Y."/>
        </authorList>
    </citation>
    <scope>NUCLEOTIDE SEQUENCE [LARGE SCALE GENOMIC DNA]</scope>
    <source>
        <strain evidence="1 2">GDMCC 1.1288</strain>
    </source>
</reference>
<evidence type="ECO:0000313" key="2">
    <source>
        <dbReference type="Proteomes" id="UP000260644"/>
    </source>
</evidence>
<dbReference type="AlphaFoldDB" id="A0A3E1Y940"/>
<evidence type="ECO:0000313" key="1">
    <source>
        <dbReference type="EMBL" id="RFS21922.1"/>
    </source>
</evidence>
<dbReference type="Proteomes" id="UP000260644">
    <property type="component" value="Unassembled WGS sequence"/>
</dbReference>
<dbReference type="RefSeq" id="WP_116976573.1">
    <property type="nucleotide sequence ID" value="NZ_QPMM01000007.1"/>
</dbReference>
<dbReference type="EMBL" id="QPMM01000007">
    <property type="protein sequence ID" value="RFS21922.1"/>
    <property type="molecule type" value="Genomic_DNA"/>
</dbReference>
<dbReference type="OrthoDB" id="1119084at2"/>
<gene>
    <name evidence="1" type="ORF">DVR12_14830</name>
</gene>
<dbReference type="Gene3D" id="3.10.450.50">
    <property type="match status" value="1"/>
</dbReference>
<protein>
    <recommendedName>
        <fullName evidence="3">DUF4440 domain-containing protein</fullName>
    </recommendedName>
</protein>
<name>A0A3E1Y940_9BACT</name>
<accession>A0A3E1Y940</accession>
<sequence>MKPTLVRVISYTGILFITSLTLCFVLQNPQSSHLQQLIATENQFARQAAETNIKQAFLSVMDTGAILFSAGQPVKGVDLYRQMGVDTAQHLSWYPSYARVTAAGDLGFTCGPYWYEYTRKDHTKSTGYFFSIWMRDLKGEFRLQLDGGVRHTKDTASLLRMPMADTNLFRSINNNPPAINNTSPQTAFELFNKKINNVPLTAYQLNLSATVLLVRPNYPFLREKESVYKYLMKEDISSVNYKILGGKKAPSGEMYFYYGRIKVHHRSAVPAEEGYFVQIWRNEPEGWKIIAEVYQPE</sequence>
<comment type="caution">
    <text evidence="1">The sequence shown here is derived from an EMBL/GenBank/DDBJ whole genome shotgun (WGS) entry which is preliminary data.</text>
</comment>
<organism evidence="1 2">
    <name type="scientific">Chitinophaga silvatica</name>
    <dbReference type="NCBI Taxonomy" id="2282649"/>
    <lineage>
        <taxon>Bacteria</taxon>
        <taxon>Pseudomonadati</taxon>
        <taxon>Bacteroidota</taxon>
        <taxon>Chitinophagia</taxon>
        <taxon>Chitinophagales</taxon>
        <taxon>Chitinophagaceae</taxon>
        <taxon>Chitinophaga</taxon>
    </lineage>
</organism>
<keyword evidence="2" id="KW-1185">Reference proteome</keyword>